<dbReference type="Proteomes" id="UP000321408">
    <property type="component" value="Chromosome"/>
</dbReference>
<protein>
    <recommendedName>
        <fullName evidence="3">PIN domain-containing protein</fullName>
    </recommendedName>
</protein>
<evidence type="ECO:0000313" key="1">
    <source>
        <dbReference type="EMBL" id="QEE16163.2"/>
    </source>
</evidence>
<organism evidence="1 2">
    <name type="scientific">Promethearchaeum syntrophicum</name>
    <dbReference type="NCBI Taxonomy" id="2594042"/>
    <lineage>
        <taxon>Archaea</taxon>
        <taxon>Promethearchaeati</taxon>
        <taxon>Promethearchaeota</taxon>
        <taxon>Promethearchaeia</taxon>
        <taxon>Promethearchaeales</taxon>
        <taxon>Promethearchaeaceae</taxon>
        <taxon>Promethearchaeum</taxon>
    </lineage>
</organism>
<reference evidence="1 2" key="1">
    <citation type="journal article" date="2020" name="Nature">
        <title>Isolation of an archaeon at the prokaryote-eukaryote interface.</title>
        <authorList>
            <person name="Imachi H."/>
            <person name="Nobu M.K."/>
            <person name="Nakahara N."/>
            <person name="Morono Y."/>
            <person name="Ogawara M."/>
            <person name="Takaki Y."/>
            <person name="Takano Y."/>
            <person name="Uematsu K."/>
            <person name="Ikuta T."/>
            <person name="Ito M."/>
            <person name="Matsui Y."/>
            <person name="Miyazaki M."/>
            <person name="Murata K."/>
            <person name="Saito Y."/>
            <person name="Sakai S."/>
            <person name="Song C."/>
            <person name="Tasumi E."/>
            <person name="Yamanaka Y."/>
            <person name="Yamaguchi T."/>
            <person name="Kamagata Y."/>
            <person name="Tamaki H."/>
            <person name="Takai K."/>
        </authorList>
    </citation>
    <scope>NUCLEOTIDE SEQUENCE [LARGE SCALE GENOMIC DNA]</scope>
    <source>
        <strain evidence="1 2">MK-D1</strain>
    </source>
</reference>
<gene>
    <name evidence="1" type="ORF">DSAG12_01992</name>
</gene>
<evidence type="ECO:0008006" key="3">
    <source>
        <dbReference type="Google" id="ProtNLM"/>
    </source>
</evidence>
<dbReference type="EMBL" id="CP042905">
    <property type="protein sequence ID" value="QEE16163.2"/>
    <property type="molecule type" value="Genomic_DNA"/>
</dbReference>
<dbReference type="SUPFAM" id="SSF88723">
    <property type="entry name" value="PIN domain-like"/>
    <property type="match status" value="1"/>
</dbReference>
<name>A0A5B9DAK8_9ARCH</name>
<dbReference type="InterPro" id="IPR029060">
    <property type="entry name" value="PIN-like_dom_sf"/>
</dbReference>
<proteinExistence type="predicted"/>
<evidence type="ECO:0000313" key="2">
    <source>
        <dbReference type="Proteomes" id="UP000321408"/>
    </source>
</evidence>
<dbReference type="KEGG" id="psyt:DSAG12_01992"/>
<reference evidence="1 2" key="2">
    <citation type="journal article" date="2024" name="Int. J. Syst. Evol. Microbiol.">
        <title>Promethearchaeum syntrophicum gen. nov., sp. nov., an anaerobic, obligately syntrophic archaeon, the first isolate of the lineage 'Asgard' archaea, and proposal of the new archaeal phylum Promethearchaeota phyl. nov. and kingdom Promethearchaeati regn. nov.</title>
        <authorList>
            <person name="Imachi H."/>
            <person name="Nobu M.K."/>
            <person name="Kato S."/>
            <person name="Takaki Y."/>
            <person name="Miyazaki M."/>
            <person name="Miyata M."/>
            <person name="Ogawara M."/>
            <person name="Saito Y."/>
            <person name="Sakai S."/>
            <person name="Tahara Y.O."/>
            <person name="Takano Y."/>
            <person name="Tasumi E."/>
            <person name="Uematsu K."/>
            <person name="Yoshimura T."/>
            <person name="Itoh T."/>
            <person name="Ohkuma M."/>
            <person name="Takai K."/>
        </authorList>
    </citation>
    <scope>NUCLEOTIDE SEQUENCE [LARGE SCALE GENOMIC DNA]</scope>
    <source>
        <strain evidence="1 2">MK-D1</strain>
    </source>
</reference>
<dbReference type="AlphaFoldDB" id="A0A5B9DAK8"/>
<sequence>MNLKWGLTKEVLNEIAALNMDSYFPKSDSYIIPLNKTELINFLHKYPFLSELDRADQTLAATAYRDKLTLITDDGGLFMVSQAMGISSLRLPHFCILLTKEGIITKNLMFRIMKYWKSINRYLKQDLKKWESALHDIR</sequence>
<keyword evidence="2" id="KW-1185">Reference proteome</keyword>
<accession>A0A5B9DAK8</accession>